<gene>
    <name evidence="1" type="ORF">GCM10009020_22880</name>
</gene>
<sequence length="56" mass="5741">MVHCPECDATLEEPSDVEFVEMDATTGFFAASKRFYLTACGHCGAAIGGGVAGAKA</sequence>
<keyword evidence="2" id="KW-1185">Reference proteome</keyword>
<evidence type="ECO:0000313" key="2">
    <source>
        <dbReference type="Proteomes" id="UP001500420"/>
    </source>
</evidence>
<dbReference type="RefSeq" id="WP_256392076.1">
    <property type="nucleotide sequence ID" value="NZ_BAAADV010000004.1"/>
</dbReference>
<reference evidence="1 2" key="1">
    <citation type="journal article" date="2019" name="Int. J. Syst. Evol. Microbiol.">
        <title>The Global Catalogue of Microorganisms (GCM) 10K type strain sequencing project: providing services to taxonomists for standard genome sequencing and annotation.</title>
        <authorList>
            <consortium name="The Broad Institute Genomics Platform"/>
            <consortium name="The Broad Institute Genome Sequencing Center for Infectious Disease"/>
            <person name="Wu L."/>
            <person name="Ma J."/>
        </authorList>
    </citation>
    <scope>NUCLEOTIDE SEQUENCE [LARGE SCALE GENOMIC DNA]</scope>
    <source>
        <strain evidence="1 2">JCM 16328</strain>
    </source>
</reference>
<evidence type="ECO:0008006" key="3">
    <source>
        <dbReference type="Google" id="ProtNLM"/>
    </source>
</evidence>
<comment type="caution">
    <text evidence="1">The sequence shown here is derived from an EMBL/GenBank/DDBJ whole genome shotgun (WGS) entry which is preliminary data.</text>
</comment>
<dbReference type="AlphaFoldDB" id="A0AAV3TAY4"/>
<dbReference type="Proteomes" id="UP001500420">
    <property type="component" value="Unassembled WGS sequence"/>
</dbReference>
<name>A0AAV3TAY4_9EURY</name>
<organism evidence="1 2">
    <name type="scientific">Natronoarchaeum mannanilyticum</name>
    <dbReference type="NCBI Taxonomy" id="926360"/>
    <lineage>
        <taxon>Archaea</taxon>
        <taxon>Methanobacteriati</taxon>
        <taxon>Methanobacteriota</taxon>
        <taxon>Stenosarchaea group</taxon>
        <taxon>Halobacteria</taxon>
        <taxon>Halobacteriales</taxon>
        <taxon>Natronoarchaeaceae</taxon>
    </lineage>
</organism>
<proteinExistence type="predicted"/>
<accession>A0AAV3TAY4</accession>
<protein>
    <recommendedName>
        <fullName evidence="3">Small CPxCG-related zinc finger protein</fullName>
    </recommendedName>
</protein>
<evidence type="ECO:0000313" key="1">
    <source>
        <dbReference type="EMBL" id="GAA0674795.1"/>
    </source>
</evidence>
<dbReference type="EMBL" id="BAAADV010000004">
    <property type="protein sequence ID" value="GAA0674795.1"/>
    <property type="molecule type" value="Genomic_DNA"/>
</dbReference>